<dbReference type="EMBL" id="JBANRG010000002">
    <property type="protein sequence ID" value="KAK7471031.1"/>
    <property type="molecule type" value="Genomic_DNA"/>
</dbReference>
<evidence type="ECO:0000313" key="2">
    <source>
        <dbReference type="EMBL" id="KAK7471031.1"/>
    </source>
</evidence>
<feature type="region of interest" description="Disordered" evidence="1">
    <location>
        <begin position="368"/>
        <end position="392"/>
    </location>
</feature>
<evidence type="ECO:0008006" key="4">
    <source>
        <dbReference type="Google" id="ProtNLM"/>
    </source>
</evidence>
<evidence type="ECO:0000313" key="3">
    <source>
        <dbReference type="Proteomes" id="UP001498398"/>
    </source>
</evidence>
<proteinExistence type="predicted"/>
<reference evidence="2 3" key="1">
    <citation type="submission" date="2024-01" db="EMBL/GenBank/DDBJ databases">
        <title>A draft genome for the cacao thread blight pathogen Marasmiellus scandens.</title>
        <authorList>
            <person name="Baruah I.K."/>
            <person name="Leung J."/>
            <person name="Bukari Y."/>
            <person name="Amoako-Attah I."/>
            <person name="Meinhardt L.W."/>
            <person name="Bailey B.A."/>
            <person name="Cohen S.P."/>
        </authorList>
    </citation>
    <scope>NUCLEOTIDE SEQUENCE [LARGE SCALE GENOMIC DNA]</scope>
    <source>
        <strain evidence="2 3">GH-19</strain>
    </source>
</reference>
<keyword evidence="3" id="KW-1185">Reference proteome</keyword>
<gene>
    <name evidence="2" type="ORF">VKT23_002446</name>
</gene>
<name>A0ABR1K836_9AGAR</name>
<sequence>MQQHDPFSPSSRSLEFRANLAKLISPLKRVRPTVPFWKLSAHRVPTLWGLYRGLLKSAPTDNIKYRVQTVFRYNRRLTGPNQTKKELRKGYKWLNFFQAAQSGDSKKQAILSRYDKFIEMKIEKEHWKQLVLNEVEWQNHLRNRPILTGGLLHPTPHNPPLPRLKPQPPAISGMILKRMKARERRFMRSQELGEMKNLIKEESFFERQAPNLNVYSGEAYPEWVLPISQTRMEIFNVTAGVLERMMRPFPEALLDQVREARRNKIVNKTKELQRERRGEVITRTLKRRRKGLPAHVWDKLSDKERRAQLIIQRSASEVGYVGMLKKERGWKLKEPTDKVEGKSWSVEEGRWISKEDDETLEAALREIQKENSRRRAMREGDELGTEETRSSK</sequence>
<protein>
    <recommendedName>
        <fullName evidence="4">Mitochondrial zinc maintenance protein 1, mitochondrial</fullName>
    </recommendedName>
</protein>
<dbReference type="Proteomes" id="UP001498398">
    <property type="component" value="Unassembled WGS sequence"/>
</dbReference>
<comment type="caution">
    <text evidence="2">The sequence shown here is derived from an EMBL/GenBank/DDBJ whole genome shotgun (WGS) entry which is preliminary data.</text>
</comment>
<accession>A0ABR1K836</accession>
<evidence type="ECO:0000256" key="1">
    <source>
        <dbReference type="SAM" id="MobiDB-lite"/>
    </source>
</evidence>
<organism evidence="2 3">
    <name type="scientific">Marasmiellus scandens</name>
    <dbReference type="NCBI Taxonomy" id="2682957"/>
    <lineage>
        <taxon>Eukaryota</taxon>
        <taxon>Fungi</taxon>
        <taxon>Dikarya</taxon>
        <taxon>Basidiomycota</taxon>
        <taxon>Agaricomycotina</taxon>
        <taxon>Agaricomycetes</taxon>
        <taxon>Agaricomycetidae</taxon>
        <taxon>Agaricales</taxon>
        <taxon>Marasmiineae</taxon>
        <taxon>Omphalotaceae</taxon>
        <taxon>Marasmiellus</taxon>
    </lineage>
</organism>